<feature type="region of interest" description="Disordered" evidence="1">
    <location>
        <begin position="60"/>
        <end position="135"/>
    </location>
</feature>
<evidence type="ECO:0000313" key="2">
    <source>
        <dbReference type="EMBL" id="VDK61987.1"/>
    </source>
</evidence>
<dbReference type="Proteomes" id="UP000271889">
    <property type="component" value="Unassembled WGS sequence"/>
</dbReference>
<evidence type="ECO:0000313" key="3">
    <source>
        <dbReference type="Proteomes" id="UP000271889"/>
    </source>
</evidence>
<name>A0A3P6RRI8_CYLGO</name>
<sequence length="135" mass="15301">MRVLIRKRKSNGCWKEAEQGNPSELLVMKPGMFGIIGSRSGQAHSGKYFIIFSRCLLPTTPQMTASLPPLTRRSRSRPRLLQRPQMPRRGEQSPLGCRPFASRSQSRSRMATADAPIPSEPGKKRRRCQRNKLGR</sequence>
<dbReference type="AlphaFoldDB" id="A0A3P6RRI8"/>
<accession>A0A3P6RRI8</accession>
<reference evidence="2 3" key="1">
    <citation type="submission" date="2018-11" db="EMBL/GenBank/DDBJ databases">
        <authorList>
            <consortium name="Pathogen Informatics"/>
        </authorList>
    </citation>
    <scope>NUCLEOTIDE SEQUENCE [LARGE SCALE GENOMIC DNA]</scope>
</reference>
<evidence type="ECO:0000256" key="1">
    <source>
        <dbReference type="SAM" id="MobiDB-lite"/>
    </source>
</evidence>
<keyword evidence="3" id="KW-1185">Reference proteome</keyword>
<protein>
    <submittedName>
        <fullName evidence="2">Uncharacterized protein</fullName>
    </submittedName>
</protein>
<gene>
    <name evidence="2" type="ORF">CGOC_LOCUS5408</name>
</gene>
<organism evidence="2 3">
    <name type="scientific">Cylicostephanus goldi</name>
    <name type="common">Nematode worm</name>
    <dbReference type="NCBI Taxonomy" id="71465"/>
    <lineage>
        <taxon>Eukaryota</taxon>
        <taxon>Metazoa</taxon>
        <taxon>Ecdysozoa</taxon>
        <taxon>Nematoda</taxon>
        <taxon>Chromadorea</taxon>
        <taxon>Rhabditida</taxon>
        <taxon>Rhabditina</taxon>
        <taxon>Rhabditomorpha</taxon>
        <taxon>Strongyloidea</taxon>
        <taxon>Strongylidae</taxon>
        <taxon>Cylicostephanus</taxon>
    </lineage>
</organism>
<proteinExistence type="predicted"/>
<feature type="compositionally biased region" description="Basic residues" evidence="1">
    <location>
        <begin position="123"/>
        <end position="135"/>
    </location>
</feature>
<dbReference type="EMBL" id="UYRV01016429">
    <property type="protein sequence ID" value="VDK61987.1"/>
    <property type="molecule type" value="Genomic_DNA"/>
</dbReference>